<dbReference type="PANTHER" id="PTHR47926">
    <property type="entry name" value="PENTATRICOPEPTIDE REPEAT-CONTAINING PROTEIN"/>
    <property type="match status" value="1"/>
</dbReference>
<dbReference type="InterPro" id="IPR046960">
    <property type="entry name" value="PPR_At4g14850-like_plant"/>
</dbReference>
<protein>
    <recommendedName>
        <fullName evidence="3">Pentatricopeptide repeat-containing protein</fullName>
    </recommendedName>
</protein>
<dbReference type="PANTHER" id="PTHR47926:SF347">
    <property type="entry name" value="PENTATRICOPEPTIDE REPEAT-CONTAINING PROTEIN"/>
    <property type="match status" value="1"/>
</dbReference>
<dbReference type="InterPro" id="IPR011990">
    <property type="entry name" value="TPR-like_helical_dom_sf"/>
</dbReference>
<gene>
    <name evidence="1" type="ORF">H6P81_004690</name>
</gene>
<name>A0AAV7EVY7_ARIFI</name>
<sequence>MTNSFQRSRCFGTIFGKPQQTLKANTGYIQNDGAEEWLVLFNEMRSISVEPNEVTVGIFLNACSKLDALHRGKWFHCYIITFPLGTDLLDMYVKSENIGDARTVFNELPTINLVSWTVMIVGYMQRGILARPLSFLRTRSGKLLFLIVSI</sequence>
<organism evidence="1 2">
    <name type="scientific">Aristolochia fimbriata</name>
    <name type="common">White veined hardy Dutchman's pipe vine</name>
    <dbReference type="NCBI Taxonomy" id="158543"/>
    <lineage>
        <taxon>Eukaryota</taxon>
        <taxon>Viridiplantae</taxon>
        <taxon>Streptophyta</taxon>
        <taxon>Embryophyta</taxon>
        <taxon>Tracheophyta</taxon>
        <taxon>Spermatophyta</taxon>
        <taxon>Magnoliopsida</taxon>
        <taxon>Magnoliidae</taxon>
        <taxon>Piperales</taxon>
        <taxon>Aristolochiaceae</taxon>
        <taxon>Aristolochia</taxon>
    </lineage>
</organism>
<evidence type="ECO:0000313" key="1">
    <source>
        <dbReference type="EMBL" id="KAG9451786.1"/>
    </source>
</evidence>
<accession>A0AAV7EVY7</accession>
<dbReference type="Gene3D" id="1.25.40.10">
    <property type="entry name" value="Tetratricopeptide repeat domain"/>
    <property type="match status" value="2"/>
</dbReference>
<evidence type="ECO:0008006" key="3">
    <source>
        <dbReference type="Google" id="ProtNLM"/>
    </source>
</evidence>
<keyword evidence="2" id="KW-1185">Reference proteome</keyword>
<dbReference type="GO" id="GO:0003723">
    <property type="term" value="F:RNA binding"/>
    <property type="evidence" value="ECO:0007669"/>
    <property type="project" value="InterPro"/>
</dbReference>
<comment type="caution">
    <text evidence="1">The sequence shown here is derived from an EMBL/GenBank/DDBJ whole genome shotgun (WGS) entry which is preliminary data.</text>
</comment>
<dbReference type="GO" id="GO:0009451">
    <property type="term" value="P:RNA modification"/>
    <property type="evidence" value="ECO:0007669"/>
    <property type="project" value="InterPro"/>
</dbReference>
<reference evidence="1 2" key="1">
    <citation type="submission" date="2021-07" db="EMBL/GenBank/DDBJ databases">
        <title>The Aristolochia fimbriata genome: insights into angiosperm evolution, floral development and chemical biosynthesis.</title>
        <authorList>
            <person name="Jiao Y."/>
        </authorList>
    </citation>
    <scope>NUCLEOTIDE SEQUENCE [LARGE SCALE GENOMIC DNA]</scope>
    <source>
        <strain evidence="1">IBCAS-2021</strain>
        <tissue evidence="1">Leaf</tissue>
    </source>
</reference>
<proteinExistence type="predicted"/>
<evidence type="ECO:0000313" key="2">
    <source>
        <dbReference type="Proteomes" id="UP000825729"/>
    </source>
</evidence>
<dbReference type="EMBL" id="JAINDJ010000003">
    <property type="protein sequence ID" value="KAG9451786.1"/>
    <property type="molecule type" value="Genomic_DNA"/>
</dbReference>
<dbReference type="AlphaFoldDB" id="A0AAV7EVY7"/>
<dbReference type="Proteomes" id="UP000825729">
    <property type="component" value="Unassembled WGS sequence"/>
</dbReference>